<protein>
    <submittedName>
        <fullName evidence="1">Uncharacterized protein</fullName>
    </submittedName>
</protein>
<reference evidence="1 2" key="1">
    <citation type="submission" date="2021-01" db="EMBL/GenBank/DDBJ databases">
        <title>Whole genome shotgun sequence of Asanoa iriomotensis NBRC 100142.</title>
        <authorList>
            <person name="Komaki H."/>
            <person name="Tamura T."/>
        </authorList>
    </citation>
    <scope>NUCLEOTIDE SEQUENCE [LARGE SCALE GENOMIC DNA]</scope>
    <source>
        <strain evidence="1 2">NBRC 100142</strain>
    </source>
</reference>
<dbReference type="Proteomes" id="UP000624325">
    <property type="component" value="Unassembled WGS sequence"/>
</dbReference>
<dbReference type="EMBL" id="BONC01000086">
    <property type="protein sequence ID" value="GIF61061.1"/>
    <property type="molecule type" value="Genomic_DNA"/>
</dbReference>
<comment type="caution">
    <text evidence="1">The sequence shown here is derived from an EMBL/GenBank/DDBJ whole genome shotgun (WGS) entry which is preliminary data.</text>
</comment>
<keyword evidence="2" id="KW-1185">Reference proteome</keyword>
<proteinExistence type="predicted"/>
<accession>A0ABQ4CF15</accession>
<name>A0ABQ4CF15_9ACTN</name>
<organism evidence="1 2">
    <name type="scientific">Asanoa iriomotensis</name>
    <dbReference type="NCBI Taxonomy" id="234613"/>
    <lineage>
        <taxon>Bacteria</taxon>
        <taxon>Bacillati</taxon>
        <taxon>Actinomycetota</taxon>
        <taxon>Actinomycetes</taxon>
        <taxon>Micromonosporales</taxon>
        <taxon>Micromonosporaceae</taxon>
        <taxon>Asanoa</taxon>
    </lineage>
</organism>
<evidence type="ECO:0000313" key="1">
    <source>
        <dbReference type="EMBL" id="GIF61061.1"/>
    </source>
</evidence>
<evidence type="ECO:0000313" key="2">
    <source>
        <dbReference type="Proteomes" id="UP000624325"/>
    </source>
</evidence>
<gene>
    <name evidence="1" type="primary">yfbO</name>
    <name evidence="1" type="ORF">Air01nite_71560</name>
</gene>
<sequence>MVAGMDLDCRDRLLRRIGDINDFDRPRPLVTIAEFFDGNDDPASIGYNLPAGPTPDQFHTLLSGIAGRPEVADVRIEVKDLENPDGWPATDTIWIITTASPETVRAWFPDHLAPDDLGVGLSNSVEPFQPPPGTHAVWAWYD</sequence>